<evidence type="ECO:0000313" key="4">
    <source>
        <dbReference type="Proteomes" id="UP000683925"/>
    </source>
</evidence>
<dbReference type="InterPro" id="IPR019734">
    <property type="entry name" value="TPR_rpt"/>
</dbReference>
<evidence type="ECO:0000256" key="1">
    <source>
        <dbReference type="PROSITE-ProRule" id="PRU00339"/>
    </source>
</evidence>
<dbReference type="PROSITE" id="PS50005">
    <property type="entry name" value="TPR"/>
    <property type="match status" value="1"/>
</dbReference>
<evidence type="ECO:0008006" key="5">
    <source>
        <dbReference type="Google" id="ProtNLM"/>
    </source>
</evidence>
<keyword evidence="1" id="KW-0802">TPR repeat</keyword>
<dbReference type="Proteomes" id="UP000683925">
    <property type="component" value="Unassembled WGS sequence"/>
</dbReference>
<sequence>MLSSEGVKWTCKIHNKPVVQVCIQQKCNNDQKASCLICINSDLQHFRCQYVSLEDIPKQVESHQKLFQEIQNSIIQLEDEFKNRIQIMKEVLDGYQIQETFRCIIELEHVNLLANVLRKLPKIKERVNEISKIIKDILQPLSSSKFEPLKKWKQECLETTLLQNEQTTRLIQNLRNQNNQGNMETINRLDTNQNTNRSHSIQELLNQGKENLGFLKYEFAIRCFQQVLQVEPNNIEAKVGLMYTLGEMNYLNSSFQISQNILEQDPQNFEAALQQGVILYNQKKYGESISHISQKLNRFSNHNKYKEVLKLLNNNYIENNQLQLAKTGLNQLRQMYEDNLSYNQGMAKCCLIENQLNEAQQYLNQANQIRNDDLENDLIQLQIFEKQRQYSKCLDQIRQKFQIHLQDQILQQDQIRLNFKAKEKLMKLQTIYNFKLNLFQESMLYSQIYLKNFQDDIEIQYIFGKCSLQYQLYLLAIHFFDQVINKNQNHSEARMSKEQAELQLRANQQT</sequence>
<evidence type="ECO:0000313" key="3">
    <source>
        <dbReference type="EMBL" id="CAD8142807.1"/>
    </source>
</evidence>
<comment type="caution">
    <text evidence="3">The sequence shown here is derived from an EMBL/GenBank/DDBJ whole genome shotgun (WGS) entry which is preliminary data.</text>
</comment>
<keyword evidence="4" id="KW-1185">Reference proteome</keyword>
<proteinExistence type="predicted"/>
<reference evidence="3" key="1">
    <citation type="submission" date="2021-01" db="EMBL/GenBank/DDBJ databases">
        <authorList>
            <consortium name="Genoscope - CEA"/>
            <person name="William W."/>
        </authorList>
    </citation>
    <scope>NUCLEOTIDE SEQUENCE</scope>
</reference>
<name>A0A8S1SUG1_PAROT</name>
<dbReference type="OrthoDB" id="324775at2759"/>
<accession>A0A8S1SUG1</accession>
<dbReference type="EMBL" id="CAJJDP010000014">
    <property type="protein sequence ID" value="CAD8142807.1"/>
    <property type="molecule type" value="Genomic_DNA"/>
</dbReference>
<dbReference type="AlphaFoldDB" id="A0A8S1SUG1"/>
<gene>
    <name evidence="3" type="ORF">POCTA_138.1.T0140162</name>
</gene>
<keyword evidence="2" id="KW-0175">Coiled coil</keyword>
<protein>
    <recommendedName>
        <fullName evidence="5">Tetratricopeptide repeat protein</fullName>
    </recommendedName>
</protein>
<organism evidence="3 4">
    <name type="scientific">Paramecium octaurelia</name>
    <dbReference type="NCBI Taxonomy" id="43137"/>
    <lineage>
        <taxon>Eukaryota</taxon>
        <taxon>Sar</taxon>
        <taxon>Alveolata</taxon>
        <taxon>Ciliophora</taxon>
        <taxon>Intramacronucleata</taxon>
        <taxon>Oligohymenophorea</taxon>
        <taxon>Peniculida</taxon>
        <taxon>Parameciidae</taxon>
        <taxon>Paramecium</taxon>
    </lineage>
</organism>
<evidence type="ECO:0000256" key="2">
    <source>
        <dbReference type="SAM" id="Coils"/>
    </source>
</evidence>
<feature type="repeat" description="TPR" evidence="1">
    <location>
        <begin position="201"/>
        <end position="234"/>
    </location>
</feature>
<feature type="coiled-coil region" evidence="2">
    <location>
        <begin position="157"/>
        <end position="184"/>
    </location>
</feature>
<dbReference type="SMART" id="SM00028">
    <property type="entry name" value="TPR"/>
    <property type="match status" value="4"/>
</dbReference>